<sequence length="252" mass="28426">MQKQIIASILPLLLLAQAAWAEPKSEIVRINPPPLGAQQNAPSAQKQKALPEKMRDELEQAAVLVQQHQSERAMPILDKLVKQADAELQKHKDARAANHPAHVLLLLGEAKKNRQHIEVLPVEWLMPRYVRAFVYVEQQNYDAAAKDLDAILKIAPYEPQFLSERGQVANAQKDFATGEKIFTRLLEAGKALPDKAQSTYFQGLALRGLGYAAIERKQWSAAEQYYRRALKLNPNDRAAQNELMLVLDNQKK</sequence>
<keyword evidence="3" id="KW-0732">Signal</keyword>
<feature type="repeat" description="TPR" evidence="1">
    <location>
        <begin position="203"/>
        <end position="236"/>
    </location>
</feature>
<name>A0A378TZD4_NEIEL</name>
<proteinExistence type="predicted"/>
<dbReference type="Pfam" id="PF13432">
    <property type="entry name" value="TPR_16"/>
    <property type="match status" value="1"/>
</dbReference>
<dbReference type="RefSeq" id="WP_074894811.1">
    <property type="nucleotide sequence ID" value="NZ_CP031252.1"/>
</dbReference>
<evidence type="ECO:0000256" key="3">
    <source>
        <dbReference type="SAM" id="SignalP"/>
    </source>
</evidence>
<dbReference type="SUPFAM" id="SSF48452">
    <property type="entry name" value="TPR-like"/>
    <property type="match status" value="1"/>
</dbReference>
<evidence type="ECO:0000313" key="5">
    <source>
        <dbReference type="Proteomes" id="UP000254927"/>
    </source>
</evidence>
<evidence type="ECO:0000256" key="2">
    <source>
        <dbReference type="SAM" id="MobiDB-lite"/>
    </source>
</evidence>
<accession>A0A378TZD4</accession>
<gene>
    <name evidence="4" type="ORF">NCTC10660_01913</name>
</gene>
<dbReference type="InterPro" id="IPR011990">
    <property type="entry name" value="TPR-like_helical_dom_sf"/>
</dbReference>
<organism evidence="4 5">
    <name type="scientific">Neisseria elongata</name>
    <dbReference type="NCBI Taxonomy" id="495"/>
    <lineage>
        <taxon>Bacteria</taxon>
        <taxon>Pseudomonadati</taxon>
        <taxon>Pseudomonadota</taxon>
        <taxon>Betaproteobacteria</taxon>
        <taxon>Neisseriales</taxon>
        <taxon>Neisseriaceae</taxon>
        <taxon>Neisseria</taxon>
    </lineage>
</organism>
<feature type="signal peptide" evidence="3">
    <location>
        <begin position="1"/>
        <end position="21"/>
    </location>
</feature>
<dbReference type="AlphaFoldDB" id="A0A378TZD4"/>
<feature type="region of interest" description="Disordered" evidence="2">
    <location>
        <begin position="31"/>
        <end position="50"/>
    </location>
</feature>
<dbReference type="InterPro" id="IPR019734">
    <property type="entry name" value="TPR_rpt"/>
</dbReference>
<protein>
    <submittedName>
        <fullName evidence="4">Flp pilus assembly protein TadD, contains TPR repeats</fullName>
    </submittedName>
</protein>
<dbReference type="Gene3D" id="1.25.40.10">
    <property type="entry name" value="Tetratricopeptide repeat domain"/>
    <property type="match status" value="1"/>
</dbReference>
<evidence type="ECO:0000313" key="4">
    <source>
        <dbReference type="EMBL" id="STZ68395.1"/>
    </source>
</evidence>
<feature type="compositionally biased region" description="Polar residues" evidence="2">
    <location>
        <begin position="37"/>
        <end position="46"/>
    </location>
</feature>
<evidence type="ECO:0000256" key="1">
    <source>
        <dbReference type="PROSITE-ProRule" id="PRU00339"/>
    </source>
</evidence>
<keyword evidence="1" id="KW-0802">TPR repeat</keyword>
<dbReference type="GeneID" id="93352899"/>
<feature type="chain" id="PRO_5016697289" evidence="3">
    <location>
        <begin position="22"/>
        <end position="252"/>
    </location>
</feature>
<dbReference type="Pfam" id="PF00515">
    <property type="entry name" value="TPR_1"/>
    <property type="match status" value="1"/>
</dbReference>
<dbReference type="EMBL" id="UGQW01000002">
    <property type="protein sequence ID" value="STZ68395.1"/>
    <property type="molecule type" value="Genomic_DNA"/>
</dbReference>
<dbReference type="Proteomes" id="UP000254927">
    <property type="component" value="Unassembled WGS sequence"/>
</dbReference>
<dbReference type="PROSITE" id="PS50005">
    <property type="entry name" value="TPR"/>
    <property type="match status" value="1"/>
</dbReference>
<reference evidence="4 5" key="1">
    <citation type="submission" date="2018-06" db="EMBL/GenBank/DDBJ databases">
        <authorList>
            <consortium name="Pathogen Informatics"/>
            <person name="Doyle S."/>
        </authorList>
    </citation>
    <scope>NUCLEOTIDE SEQUENCE [LARGE SCALE GENOMIC DNA]</scope>
    <source>
        <strain evidence="4 5">NCTC10660</strain>
    </source>
</reference>
<dbReference type="SMART" id="SM00028">
    <property type="entry name" value="TPR"/>
    <property type="match status" value="3"/>
</dbReference>